<reference evidence="2" key="1">
    <citation type="submission" date="2022-11" db="UniProtKB">
        <authorList>
            <consortium name="WormBaseParasite"/>
        </authorList>
    </citation>
    <scope>IDENTIFICATION</scope>
</reference>
<dbReference type="WBParaSite" id="nRc.2.0.1.t05281-RA">
    <property type="protein sequence ID" value="nRc.2.0.1.t05281-RA"/>
    <property type="gene ID" value="nRc.2.0.1.g05281"/>
</dbReference>
<proteinExistence type="predicted"/>
<protein>
    <submittedName>
        <fullName evidence="2">Uncharacterized protein</fullName>
    </submittedName>
</protein>
<keyword evidence="1" id="KW-1185">Reference proteome</keyword>
<evidence type="ECO:0000313" key="1">
    <source>
        <dbReference type="Proteomes" id="UP000887565"/>
    </source>
</evidence>
<evidence type="ECO:0000313" key="2">
    <source>
        <dbReference type="WBParaSite" id="nRc.2.0.1.t05281-RA"/>
    </source>
</evidence>
<accession>A0A915HUR2</accession>
<dbReference type="AlphaFoldDB" id="A0A915HUR2"/>
<sequence>MLPNRKATQISTVIKMVNIELLLQKFSVEKLLKSTFKRNPLPAGKSTRKSFNKNVLLNKMTVSPPAAQTAPSNSTGSQSLIVVRILIIRRSQFIIVGR</sequence>
<dbReference type="Proteomes" id="UP000887565">
    <property type="component" value="Unplaced"/>
</dbReference>
<name>A0A915HUR2_ROMCU</name>
<organism evidence="1 2">
    <name type="scientific">Romanomermis culicivorax</name>
    <name type="common">Nematode worm</name>
    <dbReference type="NCBI Taxonomy" id="13658"/>
    <lineage>
        <taxon>Eukaryota</taxon>
        <taxon>Metazoa</taxon>
        <taxon>Ecdysozoa</taxon>
        <taxon>Nematoda</taxon>
        <taxon>Enoplea</taxon>
        <taxon>Dorylaimia</taxon>
        <taxon>Mermithida</taxon>
        <taxon>Mermithoidea</taxon>
        <taxon>Mermithidae</taxon>
        <taxon>Romanomermis</taxon>
    </lineage>
</organism>